<feature type="transmembrane region" description="Helical" evidence="10">
    <location>
        <begin position="212"/>
        <end position="237"/>
    </location>
</feature>
<keyword evidence="6 10" id="KW-1133">Transmembrane helix</keyword>
<dbReference type="PANTHER" id="PTHR30487:SF0">
    <property type="entry name" value="PREPILIN LEADER PEPTIDASE_N-METHYLTRANSFERASE-RELATED"/>
    <property type="match status" value="1"/>
</dbReference>
<keyword evidence="9" id="KW-0378">Hydrolase</keyword>
<evidence type="ECO:0000256" key="2">
    <source>
        <dbReference type="ARBA" id="ARBA00005801"/>
    </source>
</evidence>
<dbReference type="PANTHER" id="PTHR30487">
    <property type="entry name" value="TYPE 4 PREPILIN-LIKE PROTEINS LEADER PEPTIDE-PROCESSING ENZYME"/>
    <property type="match status" value="1"/>
</dbReference>
<comment type="subcellular location">
    <subcellularLocation>
        <location evidence="1">Cell inner membrane</location>
        <topology evidence="1">Multi-pass membrane protein</topology>
    </subcellularLocation>
    <subcellularLocation>
        <location evidence="9">Cell membrane</location>
        <topology evidence="9">Multi-pass membrane protein</topology>
    </subcellularLocation>
</comment>
<keyword evidence="9" id="KW-0511">Multifunctional enzyme</keyword>
<keyword evidence="9" id="KW-0645">Protease</keyword>
<keyword evidence="9" id="KW-0808">Transferase</keyword>
<dbReference type="GeneID" id="69001280"/>
<comment type="function">
    <text evidence="9">Plays an essential role in type IV pili and type II pseudopili formation by proteolytically removing the leader sequence from substrate proteins and subsequently monomethylating the alpha-amino group of the newly exposed N-terminal phenylalanine.</text>
</comment>
<comment type="caution">
    <text evidence="13">The sequence shown here is derived from an EMBL/GenBank/DDBJ whole genome shotgun (WGS) entry which is preliminary data.</text>
</comment>
<keyword evidence="3" id="KW-1003">Cell membrane</keyword>
<evidence type="ECO:0000313" key="14">
    <source>
        <dbReference type="Proteomes" id="UP000217994"/>
    </source>
</evidence>
<feature type="transmembrane region" description="Helical" evidence="10">
    <location>
        <begin position="179"/>
        <end position="200"/>
    </location>
</feature>
<evidence type="ECO:0000256" key="4">
    <source>
        <dbReference type="ARBA" id="ARBA00022519"/>
    </source>
</evidence>
<evidence type="ECO:0000256" key="10">
    <source>
        <dbReference type="SAM" id="Phobius"/>
    </source>
</evidence>
<evidence type="ECO:0000313" key="13">
    <source>
        <dbReference type="EMBL" id="PCE30050.1"/>
    </source>
</evidence>
<feature type="transmembrane region" description="Helical" evidence="10">
    <location>
        <begin position="14"/>
        <end position="35"/>
    </location>
</feature>
<dbReference type="InterPro" id="IPR000045">
    <property type="entry name" value="Prepilin_IV_endopep_pep"/>
</dbReference>
<feature type="domain" description="Prepilin peptidase A24 N-terminal" evidence="12">
    <location>
        <begin position="22"/>
        <end position="122"/>
    </location>
</feature>
<evidence type="ECO:0000256" key="6">
    <source>
        <dbReference type="ARBA" id="ARBA00022989"/>
    </source>
</evidence>
<dbReference type="InterPro" id="IPR010627">
    <property type="entry name" value="Prepilin_pept_A24_N"/>
</dbReference>
<feature type="transmembrane region" description="Helical" evidence="10">
    <location>
        <begin position="154"/>
        <end position="173"/>
    </location>
</feature>
<evidence type="ECO:0000256" key="7">
    <source>
        <dbReference type="ARBA" id="ARBA00023136"/>
    </source>
</evidence>
<dbReference type="Pfam" id="PF06750">
    <property type="entry name" value="A24_N_bact"/>
    <property type="match status" value="1"/>
</dbReference>
<dbReference type="GO" id="GO:0006465">
    <property type="term" value="P:signal peptide processing"/>
    <property type="evidence" value="ECO:0007669"/>
    <property type="project" value="TreeGrafter"/>
</dbReference>
<comment type="catalytic activity">
    <reaction evidence="9">
        <text>Typically cleaves a -Gly-|-Phe- bond to release an N-terminal, basic peptide of 5-8 residues from type IV prepilin, and then N-methylates the new N-terminal amino group, the methyl donor being S-adenosyl-L-methionine.</text>
        <dbReference type="EC" id="3.4.23.43"/>
    </reaction>
</comment>
<dbReference type="AlphaFoldDB" id="A0A2A4FBK3"/>
<proteinExistence type="inferred from homology"/>
<dbReference type="RefSeq" id="WP_084906839.1">
    <property type="nucleotide sequence ID" value="NZ_CP020738.1"/>
</dbReference>
<evidence type="ECO:0000259" key="12">
    <source>
        <dbReference type="Pfam" id="PF06750"/>
    </source>
</evidence>
<dbReference type="GO" id="GO:0004190">
    <property type="term" value="F:aspartic-type endopeptidase activity"/>
    <property type="evidence" value="ECO:0007669"/>
    <property type="project" value="UniProtKB-EC"/>
</dbReference>
<evidence type="ECO:0000259" key="11">
    <source>
        <dbReference type="Pfam" id="PF01478"/>
    </source>
</evidence>
<evidence type="ECO:0000256" key="8">
    <source>
        <dbReference type="RuleBase" id="RU003793"/>
    </source>
</evidence>
<evidence type="ECO:0000256" key="3">
    <source>
        <dbReference type="ARBA" id="ARBA00022475"/>
    </source>
</evidence>
<keyword evidence="7 10" id="KW-0472">Membrane</keyword>
<dbReference type="EC" id="3.4.23.43" evidence="9"/>
<evidence type="ECO:0000256" key="9">
    <source>
        <dbReference type="RuleBase" id="RU003794"/>
    </source>
</evidence>
<dbReference type="GO" id="GO:0008168">
    <property type="term" value="F:methyltransferase activity"/>
    <property type="evidence" value="ECO:0007669"/>
    <property type="project" value="UniProtKB-KW"/>
</dbReference>
<keyword evidence="5 9" id="KW-0812">Transmembrane</keyword>
<evidence type="ECO:0000256" key="5">
    <source>
        <dbReference type="ARBA" id="ARBA00022692"/>
    </source>
</evidence>
<keyword evidence="4" id="KW-0997">Cell inner membrane</keyword>
<dbReference type="Proteomes" id="UP000217994">
    <property type="component" value="Unassembled WGS sequence"/>
</dbReference>
<dbReference type="GO" id="GO:0032259">
    <property type="term" value="P:methylation"/>
    <property type="evidence" value="ECO:0007669"/>
    <property type="project" value="UniProtKB-KW"/>
</dbReference>
<name>A0A2A4FBK3_9BURK</name>
<organism evidence="13 14">
    <name type="scientific">Burkholderia ubonensis subsp. mesacidophila</name>
    <dbReference type="NCBI Taxonomy" id="265293"/>
    <lineage>
        <taxon>Bacteria</taxon>
        <taxon>Pseudomonadati</taxon>
        <taxon>Pseudomonadota</taxon>
        <taxon>Betaproteobacteria</taxon>
        <taxon>Burkholderiales</taxon>
        <taxon>Burkholderiaceae</taxon>
        <taxon>Burkholderia</taxon>
        <taxon>Burkholderia cepacia complex</taxon>
    </lineage>
</organism>
<dbReference type="Gene3D" id="1.20.120.1220">
    <property type="match status" value="1"/>
</dbReference>
<reference evidence="13 14" key="1">
    <citation type="submission" date="2017-01" db="EMBL/GenBank/DDBJ databases">
        <title>Whole-Genome Shotgun Sequencing of Two beta-Proteobacterial Species in Search of the Bulgecin Biosynthetic Cluster.</title>
        <authorList>
            <person name="Horsman M.E."/>
            <person name="Marous D.R."/>
            <person name="Li R."/>
            <person name="Oliver R.A."/>
            <person name="Byun B."/>
            <person name="Emrich S.J."/>
            <person name="Boggess B."/>
            <person name="Townsend C.A."/>
            <person name="Mobashery S."/>
        </authorList>
    </citation>
    <scope>NUCLEOTIDE SEQUENCE [LARGE SCALE GENOMIC DNA]</scope>
    <source>
        <strain evidence="13 14">ATCC 31433</strain>
    </source>
</reference>
<comment type="similarity">
    <text evidence="2 8">Belongs to the peptidase A24 family.</text>
</comment>
<evidence type="ECO:0000256" key="1">
    <source>
        <dbReference type="ARBA" id="ARBA00004429"/>
    </source>
</evidence>
<dbReference type="EC" id="2.1.1.-" evidence="9"/>
<keyword evidence="9" id="KW-0489">Methyltransferase</keyword>
<dbReference type="GO" id="GO:0005886">
    <property type="term" value="C:plasma membrane"/>
    <property type="evidence" value="ECO:0007669"/>
    <property type="project" value="UniProtKB-SubCell"/>
</dbReference>
<feature type="domain" description="Prepilin type IV endopeptidase peptidase" evidence="11">
    <location>
        <begin position="133"/>
        <end position="240"/>
    </location>
</feature>
<gene>
    <name evidence="13" type="ORF">BZL54_23075</name>
</gene>
<dbReference type="Pfam" id="PF01478">
    <property type="entry name" value="Peptidase_A24"/>
    <property type="match status" value="1"/>
</dbReference>
<dbReference type="EMBL" id="MTZU01000071">
    <property type="protein sequence ID" value="PCE30050.1"/>
    <property type="molecule type" value="Genomic_DNA"/>
</dbReference>
<dbReference type="InterPro" id="IPR014032">
    <property type="entry name" value="Peptidase_A24A_bac"/>
</dbReference>
<dbReference type="PRINTS" id="PR00864">
    <property type="entry name" value="PREPILNPTASE"/>
</dbReference>
<accession>A0A2A4FBK3</accession>
<feature type="transmembrane region" description="Helical" evidence="10">
    <location>
        <begin position="257"/>
        <end position="275"/>
    </location>
</feature>
<sequence>MQQFIQELASLPKWFSVGCAAIMGLAIGSFLTVVVHRLPVVLERAWARDEGRSVDGGTYNLCVPRSSCPSCGHFLRPWENIPVFSFILLRGRCSACGAAIPWRYIAIEVSSACLAVATVYTFGVTGKACAAYLFGASLLALACIDMKTGLLPDVMTLPLLACGLLVNALGGFVTLPDALAGVVGGCAALGVVLVVSLLITRREGMGIGDIKLFGAIGAWLGFWAIPQVFLLSFGLAAAHGVFMLARRDARLQDAMPFGPFIAIASAFTLFAGVVIR</sequence>
<protein>
    <recommendedName>
        <fullName evidence="9">Prepilin leader peptidase/N-methyltransferase</fullName>
        <ecNumber evidence="9">2.1.1.-</ecNumber>
        <ecNumber evidence="9">3.4.23.43</ecNumber>
    </recommendedName>
</protein>
<dbReference type="InterPro" id="IPR050882">
    <property type="entry name" value="Prepilin_peptidase/N-MTase"/>
</dbReference>